<dbReference type="Proteomes" id="UP000586827">
    <property type="component" value="Unassembled WGS sequence"/>
</dbReference>
<evidence type="ECO:0000256" key="5">
    <source>
        <dbReference type="HAMAP-Rule" id="MF_02126"/>
    </source>
</evidence>
<accession>A0A849BYM1</accession>
<evidence type="ECO:0000259" key="6">
    <source>
        <dbReference type="Pfam" id="PF05175"/>
    </source>
</evidence>
<dbReference type="NCBIfam" id="TIGR00536">
    <property type="entry name" value="hemK_fam"/>
    <property type="match status" value="1"/>
</dbReference>
<evidence type="ECO:0000256" key="3">
    <source>
        <dbReference type="ARBA" id="ARBA00022691"/>
    </source>
</evidence>
<dbReference type="InterPro" id="IPR002052">
    <property type="entry name" value="DNA_methylase_N6_adenine_CS"/>
</dbReference>
<dbReference type="AlphaFoldDB" id="A0A849BYM1"/>
<dbReference type="SUPFAM" id="SSF53335">
    <property type="entry name" value="S-adenosyl-L-methionine-dependent methyltransferases"/>
    <property type="match status" value="1"/>
</dbReference>
<feature type="domain" description="Release factor glutamine methyltransferase N-terminal" evidence="7">
    <location>
        <begin position="19"/>
        <end position="85"/>
    </location>
</feature>
<feature type="binding site" evidence="5">
    <location>
        <begin position="206"/>
        <end position="209"/>
    </location>
    <ligand>
        <name>substrate</name>
    </ligand>
</feature>
<feature type="binding site" evidence="5">
    <location>
        <position position="206"/>
    </location>
    <ligand>
        <name>S-adenosyl-L-methionine</name>
        <dbReference type="ChEBI" id="CHEBI:59789"/>
    </ligand>
</feature>
<dbReference type="EC" id="2.1.1.297" evidence="5"/>
<dbReference type="InterPro" id="IPR019874">
    <property type="entry name" value="RF_methyltr_PrmC"/>
</dbReference>
<keyword evidence="1 5" id="KW-0489">Methyltransferase</keyword>
<evidence type="ECO:0000313" key="8">
    <source>
        <dbReference type="EMBL" id="NNH70358.1"/>
    </source>
</evidence>
<dbReference type="InterPro" id="IPR007848">
    <property type="entry name" value="Small_mtfrase_dom"/>
</dbReference>
<evidence type="ECO:0000256" key="2">
    <source>
        <dbReference type="ARBA" id="ARBA00022679"/>
    </source>
</evidence>
<dbReference type="PANTHER" id="PTHR18895:SF74">
    <property type="entry name" value="MTRF1L RELEASE FACTOR GLUTAMINE METHYLTRANSFERASE"/>
    <property type="match status" value="1"/>
</dbReference>
<protein>
    <recommendedName>
        <fullName evidence="5">Release factor glutamine methyltransferase</fullName>
        <shortName evidence="5">RF MTase</shortName>
        <ecNumber evidence="5">2.1.1.297</ecNumber>
    </recommendedName>
    <alternativeName>
        <fullName evidence="5">N5-glutamine methyltransferase PrmC</fullName>
    </alternativeName>
    <alternativeName>
        <fullName evidence="5">Protein-(glutamine-N5) MTase PrmC</fullName>
    </alternativeName>
    <alternativeName>
        <fullName evidence="5">Protein-glutamine N-methyltransferase PrmC</fullName>
    </alternativeName>
</protein>
<dbReference type="HAMAP" id="MF_02126">
    <property type="entry name" value="RF_methyltr_PrmC"/>
    <property type="match status" value="1"/>
</dbReference>
<dbReference type="InterPro" id="IPR004556">
    <property type="entry name" value="HemK-like"/>
</dbReference>
<keyword evidence="2 5" id="KW-0808">Transferase</keyword>
<comment type="similarity">
    <text evidence="5">Belongs to the protein N5-glutamine methyltransferase family. PrmC subfamily.</text>
</comment>
<dbReference type="Pfam" id="PF05175">
    <property type="entry name" value="MTS"/>
    <property type="match status" value="1"/>
</dbReference>
<comment type="catalytic activity">
    <reaction evidence="4 5">
        <text>L-glutaminyl-[peptide chain release factor] + S-adenosyl-L-methionine = N(5)-methyl-L-glutaminyl-[peptide chain release factor] + S-adenosyl-L-homocysteine + H(+)</text>
        <dbReference type="Rhea" id="RHEA:42896"/>
        <dbReference type="Rhea" id="RHEA-COMP:10271"/>
        <dbReference type="Rhea" id="RHEA-COMP:10272"/>
        <dbReference type="ChEBI" id="CHEBI:15378"/>
        <dbReference type="ChEBI" id="CHEBI:30011"/>
        <dbReference type="ChEBI" id="CHEBI:57856"/>
        <dbReference type="ChEBI" id="CHEBI:59789"/>
        <dbReference type="ChEBI" id="CHEBI:61891"/>
        <dbReference type="EC" id="2.1.1.297"/>
    </reaction>
</comment>
<dbReference type="InterPro" id="IPR040758">
    <property type="entry name" value="PrmC_N"/>
</dbReference>
<sequence length="301" mass="32402">MGKSRGEAGERRVALRPVIREAEEKLRAAGVHSPHADAELLAAHVLGVERMRLMMVPMLTPEQLGEYQKLVARRAERVPLQHLTGTAAMGEIDLAVGPGVFVPRPETELLFAWALAQLEAVGHEHRPVVVDLCTGSGALALAIAHARPDAQVHAVELDPVALDWARRNALQLSDEGDTPIDLHSGDVTEPELLSRLNGKVDIVVSNPPYIPESAQLDPEVADHDPHRALFGGPDGLDVIRPMIGTIARLLRENGMAAVEHDDTNGSGVAALFNTHGGFTEVVEHPDLAGKPRFVVARRTAD</sequence>
<evidence type="ECO:0000313" key="9">
    <source>
        <dbReference type="Proteomes" id="UP000586827"/>
    </source>
</evidence>
<feature type="domain" description="Methyltransferase small" evidence="6">
    <location>
        <begin position="122"/>
        <end position="212"/>
    </location>
</feature>
<comment type="caution">
    <text evidence="8">The sequence shown here is derived from an EMBL/GenBank/DDBJ whole genome shotgun (WGS) entry which is preliminary data.</text>
</comment>
<dbReference type="GO" id="GO:0032259">
    <property type="term" value="P:methylation"/>
    <property type="evidence" value="ECO:0007669"/>
    <property type="project" value="UniProtKB-KW"/>
</dbReference>
<organism evidence="8 9">
    <name type="scientific">Nocardia uniformis</name>
    <dbReference type="NCBI Taxonomy" id="53432"/>
    <lineage>
        <taxon>Bacteria</taxon>
        <taxon>Bacillati</taxon>
        <taxon>Actinomycetota</taxon>
        <taxon>Actinomycetes</taxon>
        <taxon>Mycobacteriales</taxon>
        <taxon>Nocardiaceae</taxon>
        <taxon>Nocardia</taxon>
    </lineage>
</organism>
<comment type="function">
    <text evidence="5">Methylates the class 1 translation termination release factors RF1/PrfA and RF2/PrfB on the glutamine residue of the universally conserved GGQ motif.</text>
</comment>
<keyword evidence="9" id="KW-1185">Reference proteome</keyword>
<comment type="caution">
    <text evidence="5">Lacks conserved residue(s) required for the propagation of feature annotation.</text>
</comment>
<dbReference type="InterPro" id="IPR050320">
    <property type="entry name" value="N5-glutamine_MTase"/>
</dbReference>
<dbReference type="NCBIfam" id="TIGR03534">
    <property type="entry name" value="RF_mod_PrmC"/>
    <property type="match status" value="1"/>
</dbReference>
<dbReference type="CDD" id="cd02440">
    <property type="entry name" value="AdoMet_MTases"/>
    <property type="match status" value="1"/>
</dbReference>
<dbReference type="Gene3D" id="3.40.50.150">
    <property type="entry name" value="Vaccinia Virus protein VP39"/>
    <property type="match status" value="1"/>
</dbReference>
<evidence type="ECO:0000256" key="4">
    <source>
        <dbReference type="ARBA" id="ARBA00048391"/>
    </source>
</evidence>
<dbReference type="Gene3D" id="1.10.8.10">
    <property type="entry name" value="DNA helicase RuvA subunit, C-terminal domain"/>
    <property type="match status" value="1"/>
</dbReference>
<name>A0A849BYM1_9NOCA</name>
<dbReference type="Pfam" id="PF17827">
    <property type="entry name" value="PrmC_N"/>
    <property type="match status" value="1"/>
</dbReference>
<dbReference type="GO" id="GO:0102559">
    <property type="term" value="F:peptide chain release factor N(5)-glutamine methyltransferase activity"/>
    <property type="evidence" value="ECO:0007669"/>
    <property type="project" value="UniProtKB-EC"/>
</dbReference>
<keyword evidence="3 5" id="KW-0949">S-adenosyl-L-methionine</keyword>
<proteinExistence type="inferred from homology"/>
<dbReference type="EMBL" id="JABELX010000003">
    <property type="protein sequence ID" value="NNH70358.1"/>
    <property type="molecule type" value="Genomic_DNA"/>
</dbReference>
<evidence type="ECO:0000259" key="7">
    <source>
        <dbReference type="Pfam" id="PF17827"/>
    </source>
</evidence>
<reference evidence="8 9" key="1">
    <citation type="submission" date="2020-05" db="EMBL/GenBank/DDBJ databases">
        <title>MicrobeNet Type strains.</title>
        <authorList>
            <person name="Nicholson A.C."/>
        </authorList>
    </citation>
    <scope>NUCLEOTIDE SEQUENCE [LARGE SCALE GENOMIC DNA]</scope>
    <source>
        <strain evidence="8 9">JCM 3224</strain>
    </source>
</reference>
<dbReference type="PROSITE" id="PS00092">
    <property type="entry name" value="N6_MTASE"/>
    <property type="match status" value="1"/>
</dbReference>
<feature type="binding site" evidence="5">
    <location>
        <position position="156"/>
    </location>
    <ligand>
        <name>S-adenosyl-L-methionine</name>
        <dbReference type="ChEBI" id="CHEBI:59789"/>
    </ligand>
</feature>
<gene>
    <name evidence="5 8" type="primary">prmC</name>
    <name evidence="8" type="ORF">HLB23_10860</name>
</gene>
<dbReference type="GO" id="GO:0003676">
    <property type="term" value="F:nucleic acid binding"/>
    <property type="evidence" value="ECO:0007669"/>
    <property type="project" value="InterPro"/>
</dbReference>
<dbReference type="InterPro" id="IPR029063">
    <property type="entry name" value="SAM-dependent_MTases_sf"/>
</dbReference>
<evidence type="ECO:0000256" key="1">
    <source>
        <dbReference type="ARBA" id="ARBA00022603"/>
    </source>
</evidence>
<dbReference type="PANTHER" id="PTHR18895">
    <property type="entry name" value="HEMK METHYLTRANSFERASE"/>
    <property type="match status" value="1"/>
</dbReference>